<gene>
    <name evidence="12" type="ORF">L195_g041454</name>
</gene>
<dbReference type="STRING" id="57577.A0A2K3M3L1"/>
<feature type="transmembrane region" description="Helical" evidence="11">
    <location>
        <begin position="12"/>
        <end position="31"/>
    </location>
</feature>
<evidence type="ECO:0000256" key="10">
    <source>
        <dbReference type="ARBA" id="ARBA00023136"/>
    </source>
</evidence>
<dbReference type="AlphaFoldDB" id="A0A2K3M3L1"/>
<evidence type="ECO:0000313" key="13">
    <source>
        <dbReference type="Proteomes" id="UP000236291"/>
    </source>
</evidence>
<dbReference type="GO" id="GO:0005506">
    <property type="term" value="F:iron ion binding"/>
    <property type="evidence" value="ECO:0007669"/>
    <property type="project" value="InterPro"/>
</dbReference>
<keyword evidence="6 11" id="KW-1133">Transmembrane helix</keyword>
<dbReference type="Pfam" id="PF00067">
    <property type="entry name" value="p450"/>
    <property type="match status" value="1"/>
</dbReference>
<evidence type="ECO:0000256" key="1">
    <source>
        <dbReference type="ARBA" id="ARBA00004167"/>
    </source>
</evidence>
<comment type="caution">
    <text evidence="12">The sequence shown here is derived from an EMBL/GenBank/DDBJ whole genome shotgun (WGS) entry which is preliminary data.</text>
</comment>
<dbReference type="GO" id="GO:0016705">
    <property type="term" value="F:oxidoreductase activity, acting on paired donors, with incorporation or reduction of molecular oxygen"/>
    <property type="evidence" value="ECO:0007669"/>
    <property type="project" value="InterPro"/>
</dbReference>
<evidence type="ECO:0000256" key="8">
    <source>
        <dbReference type="ARBA" id="ARBA00023004"/>
    </source>
</evidence>
<evidence type="ECO:0000256" key="7">
    <source>
        <dbReference type="ARBA" id="ARBA00023002"/>
    </source>
</evidence>
<dbReference type="EMBL" id="ASHM01048621">
    <property type="protein sequence ID" value="PNX85385.1"/>
    <property type="molecule type" value="Genomic_DNA"/>
</dbReference>
<evidence type="ECO:0000256" key="6">
    <source>
        <dbReference type="ARBA" id="ARBA00022989"/>
    </source>
</evidence>
<evidence type="ECO:0000256" key="5">
    <source>
        <dbReference type="ARBA" id="ARBA00022723"/>
    </source>
</evidence>
<dbReference type="InterPro" id="IPR050665">
    <property type="entry name" value="Cytochrome_P450_Monooxygen"/>
</dbReference>
<dbReference type="Gene3D" id="1.10.630.10">
    <property type="entry name" value="Cytochrome P450"/>
    <property type="match status" value="1"/>
</dbReference>
<dbReference type="GO" id="GO:0016020">
    <property type="term" value="C:membrane"/>
    <property type="evidence" value="ECO:0007669"/>
    <property type="project" value="UniProtKB-SubCell"/>
</dbReference>
<proteinExistence type="inferred from homology"/>
<evidence type="ECO:0000256" key="4">
    <source>
        <dbReference type="ARBA" id="ARBA00022692"/>
    </source>
</evidence>
<evidence type="ECO:0000256" key="11">
    <source>
        <dbReference type="SAM" id="Phobius"/>
    </source>
</evidence>
<dbReference type="SUPFAM" id="SSF48264">
    <property type="entry name" value="Cytochrome P450"/>
    <property type="match status" value="1"/>
</dbReference>
<reference evidence="12 13" key="1">
    <citation type="journal article" date="2014" name="Am. J. Bot.">
        <title>Genome assembly and annotation for red clover (Trifolium pratense; Fabaceae).</title>
        <authorList>
            <person name="Istvanek J."/>
            <person name="Jaros M."/>
            <person name="Krenek A."/>
            <person name="Repkova J."/>
        </authorList>
    </citation>
    <scope>NUCLEOTIDE SEQUENCE [LARGE SCALE GENOMIC DNA]</scope>
    <source>
        <strain evidence="13">cv. Tatra</strain>
        <tissue evidence="12">Young leaves</tissue>
    </source>
</reference>
<keyword evidence="5" id="KW-0479">Metal-binding</keyword>
<reference evidence="12 13" key="2">
    <citation type="journal article" date="2017" name="Front. Plant Sci.">
        <title>Gene Classification and Mining of Molecular Markers Useful in Red Clover (Trifolium pratense) Breeding.</title>
        <authorList>
            <person name="Istvanek J."/>
            <person name="Dluhosova J."/>
            <person name="Dluhos P."/>
            <person name="Patkova L."/>
            <person name="Nedelnik J."/>
            <person name="Repkova J."/>
        </authorList>
    </citation>
    <scope>NUCLEOTIDE SEQUENCE [LARGE SCALE GENOMIC DNA]</scope>
    <source>
        <strain evidence="13">cv. Tatra</strain>
        <tissue evidence="12">Young leaves</tissue>
    </source>
</reference>
<keyword evidence="8" id="KW-0408">Iron</keyword>
<evidence type="ECO:0000256" key="2">
    <source>
        <dbReference type="ARBA" id="ARBA00010617"/>
    </source>
</evidence>
<dbReference type="InterPro" id="IPR001128">
    <property type="entry name" value="Cyt_P450"/>
</dbReference>
<keyword evidence="3" id="KW-0349">Heme</keyword>
<keyword evidence="4 11" id="KW-0812">Transmembrane</keyword>
<dbReference type="GO" id="GO:0004497">
    <property type="term" value="F:monooxygenase activity"/>
    <property type="evidence" value="ECO:0007669"/>
    <property type="project" value="UniProtKB-KW"/>
</dbReference>
<dbReference type="GO" id="GO:0020037">
    <property type="term" value="F:heme binding"/>
    <property type="evidence" value="ECO:0007669"/>
    <property type="project" value="InterPro"/>
</dbReference>
<accession>A0A2K3M3L1</accession>
<comment type="similarity">
    <text evidence="2">Belongs to the cytochrome P450 family.</text>
</comment>
<dbReference type="PANTHER" id="PTHR24282:SF196">
    <property type="entry name" value="CYTOCHROME P450 714C2"/>
    <property type="match status" value="1"/>
</dbReference>
<evidence type="ECO:0000256" key="3">
    <source>
        <dbReference type="ARBA" id="ARBA00022617"/>
    </source>
</evidence>
<sequence length="253" mass="28433">MKVQFDSQFFTSIVFISFVALLFRLYTSFVHKPNVLRSKLRKQGISGPPPTILLGNLMEIMKSQLTIPISHSFLTHNTASLVFPKFEEWRKQYGEVFVFSFGNIQSLCVSQTDMIKEITTYTSFDLGLPPFHKKLFRPLLGDGILTSNGTTWAHHRKILAPELYIDKVKGMVNIISEAGESLLNLWNSKIEAQSGVADINIDEDLKIFSGNVISRACFGSDYSKGQEIFLKLGALQEVGFSWKNLSSAVPGMR</sequence>
<keyword evidence="9" id="KW-0503">Monooxygenase</keyword>
<organism evidence="12 13">
    <name type="scientific">Trifolium pratense</name>
    <name type="common">Red clover</name>
    <dbReference type="NCBI Taxonomy" id="57577"/>
    <lineage>
        <taxon>Eukaryota</taxon>
        <taxon>Viridiplantae</taxon>
        <taxon>Streptophyta</taxon>
        <taxon>Embryophyta</taxon>
        <taxon>Tracheophyta</taxon>
        <taxon>Spermatophyta</taxon>
        <taxon>Magnoliopsida</taxon>
        <taxon>eudicotyledons</taxon>
        <taxon>Gunneridae</taxon>
        <taxon>Pentapetalae</taxon>
        <taxon>rosids</taxon>
        <taxon>fabids</taxon>
        <taxon>Fabales</taxon>
        <taxon>Fabaceae</taxon>
        <taxon>Papilionoideae</taxon>
        <taxon>50 kb inversion clade</taxon>
        <taxon>NPAAA clade</taxon>
        <taxon>Hologalegina</taxon>
        <taxon>IRL clade</taxon>
        <taxon>Trifolieae</taxon>
        <taxon>Trifolium</taxon>
    </lineage>
</organism>
<keyword evidence="7" id="KW-0560">Oxidoreductase</keyword>
<dbReference type="InterPro" id="IPR036396">
    <property type="entry name" value="Cyt_P450_sf"/>
</dbReference>
<name>A0A2K3M3L1_TRIPR</name>
<keyword evidence="10 11" id="KW-0472">Membrane</keyword>
<dbReference type="PANTHER" id="PTHR24282">
    <property type="entry name" value="CYTOCHROME P450 FAMILY MEMBER"/>
    <property type="match status" value="1"/>
</dbReference>
<protein>
    <submittedName>
        <fullName evidence="12">Cytochrome p450 734a1-like protein</fullName>
    </submittedName>
</protein>
<evidence type="ECO:0000313" key="12">
    <source>
        <dbReference type="EMBL" id="PNX85385.1"/>
    </source>
</evidence>
<dbReference type="Proteomes" id="UP000236291">
    <property type="component" value="Unassembled WGS sequence"/>
</dbReference>
<evidence type="ECO:0000256" key="9">
    <source>
        <dbReference type="ARBA" id="ARBA00023033"/>
    </source>
</evidence>
<comment type="subcellular location">
    <subcellularLocation>
        <location evidence="1">Membrane</location>
        <topology evidence="1">Single-pass membrane protein</topology>
    </subcellularLocation>
</comment>